<proteinExistence type="predicted"/>
<dbReference type="EMBL" id="QBMN01000099">
    <property type="protein sequence ID" value="PZO38749.1"/>
    <property type="molecule type" value="Genomic_DNA"/>
</dbReference>
<evidence type="ECO:0000313" key="5">
    <source>
        <dbReference type="EMBL" id="PZO38749.1"/>
    </source>
</evidence>
<feature type="transmembrane region" description="Helical" evidence="3">
    <location>
        <begin position="199"/>
        <end position="221"/>
    </location>
</feature>
<dbReference type="GO" id="GO:0030313">
    <property type="term" value="C:cell envelope"/>
    <property type="evidence" value="ECO:0007669"/>
    <property type="project" value="TreeGrafter"/>
</dbReference>
<comment type="caution">
    <text evidence="5">The sequence shown here is derived from an EMBL/GenBank/DDBJ whole genome shotgun (WGS) entry which is preliminary data.</text>
</comment>
<keyword evidence="3" id="KW-0472">Membrane</keyword>
<keyword evidence="3" id="KW-0812">Transmembrane</keyword>
<dbReference type="PANTHER" id="PTHR30097:SF4">
    <property type="entry name" value="SLR6042 PROTEIN"/>
    <property type="match status" value="1"/>
</dbReference>
<dbReference type="Proteomes" id="UP000249081">
    <property type="component" value="Unassembled WGS sequence"/>
</dbReference>
<dbReference type="InterPro" id="IPR051909">
    <property type="entry name" value="MFP_Cation_Efflux"/>
</dbReference>
<evidence type="ECO:0000256" key="1">
    <source>
        <dbReference type="ARBA" id="ARBA00022448"/>
    </source>
</evidence>
<dbReference type="InterPro" id="IPR058649">
    <property type="entry name" value="CzcB_C"/>
</dbReference>
<organism evidence="5 6">
    <name type="scientific">Shackletoniella antarctica</name>
    <dbReference type="NCBI Taxonomy" id="268115"/>
    <lineage>
        <taxon>Bacteria</taxon>
        <taxon>Bacillati</taxon>
        <taxon>Cyanobacteriota</taxon>
        <taxon>Cyanophyceae</taxon>
        <taxon>Oculatellales</taxon>
        <taxon>Oculatellaceae</taxon>
        <taxon>Shackletoniella</taxon>
    </lineage>
</organism>
<keyword evidence="3" id="KW-1133">Transmembrane helix</keyword>
<feature type="domain" description="CzcB-like C-terminal circularly permuted SH3-like" evidence="4">
    <location>
        <begin position="71"/>
        <end position="128"/>
    </location>
</feature>
<evidence type="ECO:0000256" key="3">
    <source>
        <dbReference type="SAM" id="Phobius"/>
    </source>
</evidence>
<dbReference type="Gene3D" id="2.40.420.20">
    <property type="match status" value="1"/>
</dbReference>
<protein>
    <submittedName>
        <fullName evidence="5">Cobalt transporter</fullName>
    </submittedName>
</protein>
<keyword evidence="1" id="KW-0813">Transport</keyword>
<reference evidence="6" key="1">
    <citation type="submission" date="2018-04" db="EMBL/GenBank/DDBJ databases">
        <authorList>
            <person name="Cornet L."/>
        </authorList>
    </citation>
    <scope>NUCLEOTIDE SEQUENCE [LARGE SCALE GENOMIC DNA]</scope>
</reference>
<dbReference type="PANTHER" id="PTHR30097">
    <property type="entry name" value="CATION EFFLUX SYSTEM PROTEIN CUSB"/>
    <property type="match status" value="1"/>
</dbReference>
<dbReference type="Pfam" id="PF25975">
    <property type="entry name" value="CzcB_C"/>
    <property type="match status" value="1"/>
</dbReference>
<gene>
    <name evidence="5" type="ORF">DCF17_14210</name>
</gene>
<reference evidence="5 6" key="2">
    <citation type="submission" date="2018-06" db="EMBL/GenBank/DDBJ databases">
        <title>Metagenomic assembly of (sub)arctic Cyanobacteria and their associated microbiome from non-axenic cultures.</title>
        <authorList>
            <person name="Baurain D."/>
        </authorList>
    </citation>
    <scope>NUCLEOTIDE SEQUENCE [LARGE SCALE GENOMIC DNA]</scope>
    <source>
        <strain evidence="5">ULC041bin1</strain>
    </source>
</reference>
<evidence type="ECO:0000256" key="2">
    <source>
        <dbReference type="SAM" id="MobiDB-lite"/>
    </source>
</evidence>
<feature type="region of interest" description="Disordered" evidence="2">
    <location>
        <begin position="140"/>
        <end position="170"/>
    </location>
</feature>
<sequence length="243" mass="25266">MRYTQKPVLEAVLITVLLLAVPKAAISHVGHGDEFQAEGGVNRVEVKTETDSLLGIEINPIETAADGSAAVLIPVTALVDDAGQQLVFVQYENFYEPVPVTTGATQGDLIAVTDGLSVGEQLVTQGSLSLYAESRKTQTAEAVPTEAVPATEATHAQADAQGTPHSHDAAGNLVESSEAAPPAGDLAQASETAAPSRGFPWRIVVGITAATALFTGAMTFLSGSRKKKSRFSDGTYSDKRGGY</sequence>
<evidence type="ECO:0000259" key="4">
    <source>
        <dbReference type="Pfam" id="PF25975"/>
    </source>
</evidence>
<evidence type="ECO:0000313" key="6">
    <source>
        <dbReference type="Proteomes" id="UP000249081"/>
    </source>
</evidence>
<name>A0A2W4WA15_9CYAN</name>
<dbReference type="GO" id="GO:0015679">
    <property type="term" value="P:plasma membrane copper ion transport"/>
    <property type="evidence" value="ECO:0007669"/>
    <property type="project" value="TreeGrafter"/>
</dbReference>
<dbReference type="GO" id="GO:0060003">
    <property type="term" value="P:copper ion export"/>
    <property type="evidence" value="ECO:0007669"/>
    <property type="project" value="TreeGrafter"/>
</dbReference>
<accession>A0A2W4WA15</accession>
<dbReference type="AlphaFoldDB" id="A0A2W4WA15"/>